<dbReference type="InterPro" id="IPR011990">
    <property type="entry name" value="TPR-like_helical_dom_sf"/>
</dbReference>
<accession>W1PKE3</accession>
<dbReference type="PANTHER" id="PTHR47447">
    <property type="entry name" value="OS03G0856100 PROTEIN"/>
    <property type="match status" value="1"/>
</dbReference>
<sequence>MEGDGCQPDVITYTVLLDFLCSCGRLADAKELFYQMKSVNHRPDRVTYITLINLFGDLGDLGFVWELWKEMEAYDYGTDVVSFTLLINALYKAGREREPLKMLDVVEKKGISANPHTYNTLILEHLKVDRLGEAQELFEFMGIHGPQPTVYTYILFIDYFGKLGDPQKALEIFGRMKNKRIVPIVVACNVCLHNLAELGRLGEAKDVLHELKMSGFSPDAITYNMMDQMLWQGRESG</sequence>
<organism evidence="4 5">
    <name type="scientific">Amborella trichopoda</name>
    <dbReference type="NCBI Taxonomy" id="13333"/>
    <lineage>
        <taxon>Eukaryota</taxon>
        <taxon>Viridiplantae</taxon>
        <taxon>Streptophyta</taxon>
        <taxon>Embryophyta</taxon>
        <taxon>Tracheophyta</taxon>
        <taxon>Spermatophyta</taxon>
        <taxon>Magnoliopsida</taxon>
        <taxon>Amborellales</taxon>
        <taxon>Amborellaceae</taxon>
        <taxon>Amborella</taxon>
    </lineage>
</organism>
<evidence type="ECO:0000256" key="3">
    <source>
        <dbReference type="PROSITE-ProRule" id="PRU00708"/>
    </source>
</evidence>
<dbReference type="GO" id="GO:0003729">
    <property type="term" value="F:mRNA binding"/>
    <property type="evidence" value="ECO:0000318"/>
    <property type="project" value="GO_Central"/>
</dbReference>
<keyword evidence="5" id="KW-1185">Reference proteome</keyword>
<dbReference type="EMBL" id="KI393323">
    <property type="protein sequence ID" value="ERN08508.1"/>
    <property type="molecule type" value="Genomic_DNA"/>
</dbReference>
<feature type="repeat" description="PPR" evidence="3">
    <location>
        <begin position="79"/>
        <end position="113"/>
    </location>
</feature>
<dbReference type="InterPro" id="IPR002885">
    <property type="entry name" value="PPR_rpt"/>
</dbReference>
<dbReference type="Proteomes" id="UP000017836">
    <property type="component" value="Unassembled WGS sequence"/>
</dbReference>
<feature type="repeat" description="PPR" evidence="3">
    <location>
        <begin position="149"/>
        <end position="183"/>
    </location>
</feature>
<evidence type="ECO:0000256" key="1">
    <source>
        <dbReference type="ARBA" id="ARBA00007626"/>
    </source>
</evidence>
<feature type="repeat" description="PPR" evidence="3">
    <location>
        <begin position="9"/>
        <end position="43"/>
    </location>
</feature>
<keyword evidence="2" id="KW-0677">Repeat</keyword>
<protein>
    <recommendedName>
        <fullName evidence="6">Pentacotripeptide-repeat region of PRORP domain-containing protein</fullName>
    </recommendedName>
</protein>
<comment type="similarity">
    <text evidence="1">Belongs to the PPR family. P subfamily.</text>
</comment>
<dbReference type="Gramene" id="ERN08508">
    <property type="protein sequence ID" value="ERN08508"/>
    <property type="gene ID" value="AMTR_s00152p00086560"/>
</dbReference>
<evidence type="ECO:0000256" key="2">
    <source>
        <dbReference type="ARBA" id="ARBA00022737"/>
    </source>
</evidence>
<dbReference type="Pfam" id="PF01535">
    <property type="entry name" value="PPR"/>
    <property type="match status" value="1"/>
</dbReference>
<evidence type="ECO:0000313" key="5">
    <source>
        <dbReference type="Proteomes" id="UP000017836"/>
    </source>
</evidence>
<feature type="repeat" description="PPR" evidence="3">
    <location>
        <begin position="184"/>
        <end position="218"/>
    </location>
</feature>
<dbReference type="Pfam" id="PF13041">
    <property type="entry name" value="PPR_2"/>
    <property type="match status" value="3"/>
</dbReference>
<name>W1PKE3_AMBTC</name>
<feature type="repeat" description="PPR" evidence="3">
    <location>
        <begin position="114"/>
        <end position="148"/>
    </location>
</feature>
<dbReference type="PANTHER" id="PTHR47447:SF28">
    <property type="entry name" value="PENTACOTRIPEPTIDE-REPEAT REGION OF PRORP DOMAIN-CONTAINING PROTEIN"/>
    <property type="match status" value="1"/>
</dbReference>
<dbReference type="NCBIfam" id="TIGR00756">
    <property type="entry name" value="PPR"/>
    <property type="match status" value="4"/>
</dbReference>
<evidence type="ECO:0008006" key="6">
    <source>
        <dbReference type="Google" id="ProtNLM"/>
    </source>
</evidence>
<dbReference type="AlphaFoldDB" id="W1PKE3"/>
<feature type="repeat" description="PPR" evidence="3">
    <location>
        <begin position="44"/>
        <end position="78"/>
    </location>
</feature>
<dbReference type="HOGENOM" id="CLU_002706_49_0_1"/>
<dbReference type="PROSITE" id="PS51375">
    <property type="entry name" value="PPR"/>
    <property type="match status" value="6"/>
</dbReference>
<gene>
    <name evidence="4" type="ORF">AMTR_s00152p00086560</name>
</gene>
<dbReference type="Gene3D" id="1.25.40.10">
    <property type="entry name" value="Tetratricopeptide repeat domain"/>
    <property type="match status" value="2"/>
</dbReference>
<proteinExistence type="inferred from homology"/>
<reference evidence="5" key="1">
    <citation type="journal article" date="2013" name="Science">
        <title>The Amborella genome and the evolution of flowering plants.</title>
        <authorList>
            <consortium name="Amborella Genome Project"/>
        </authorList>
    </citation>
    <scope>NUCLEOTIDE SEQUENCE [LARGE SCALE GENOMIC DNA]</scope>
</reference>
<dbReference type="eggNOG" id="KOG4197">
    <property type="taxonomic scope" value="Eukaryota"/>
</dbReference>
<evidence type="ECO:0000313" key="4">
    <source>
        <dbReference type="EMBL" id="ERN08508.1"/>
    </source>
</evidence>